<dbReference type="RefSeq" id="WP_106300450.1">
    <property type="nucleotide sequence ID" value="NZ_PVWO01000026.1"/>
</dbReference>
<dbReference type="Proteomes" id="UP000238937">
    <property type="component" value="Unassembled WGS sequence"/>
</dbReference>
<evidence type="ECO:0000313" key="2">
    <source>
        <dbReference type="Proteomes" id="UP000238937"/>
    </source>
</evidence>
<evidence type="ECO:0000313" key="1">
    <source>
        <dbReference type="EMBL" id="PSB58701.1"/>
    </source>
</evidence>
<gene>
    <name evidence="1" type="ORF">C7B77_03715</name>
</gene>
<proteinExistence type="predicted"/>
<organism evidence="1 2">
    <name type="scientific">Chamaesiphon polymorphus CCALA 037</name>
    <dbReference type="NCBI Taxonomy" id="2107692"/>
    <lineage>
        <taxon>Bacteria</taxon>
        <taxon>Bacillati</taxon>
        <taxon>Cyanobacteriota</taxon>
        <taxon>Cyanophyceae</taxon>
        <taxon>Gomontiellales</taxon>
        <taxon>Chamaesiphonaceae</taxon>
        <taxon>Chamaesiphon</taxon>
    </lineage>
</organism>
<keyword evidence="2" id="KW-1185">Reference proteome</keyword>
<sequence>MRRDTIFYQLFQQYPAILFDLIASPPTNVADNAYR</sequence>
<dbReference type="OrthoDB" id="490936at2"/>
<dbReference type="InterPro" id="IPR022573">
    <property type="entry name" value="DUF2887"/>
</dbReference>
<reference evidence="1 2" key="1">
    <citation type="submission" date="2018-03" db="EMBL/GenBank/DDBJ databases">
        <title>The ancient ancestry and fast evolution of plastids.</title>
        <authorList>
            <person name="Moore K.R."/>
            <person name="Magnabosco C."/>
            <person name="Momper L."/>
            <person name="Gold D.A."/>
            <person name="Bosak T."/>
            <person name="Fournier G.P."/>
        </authorList>
    </citation>
    <scope>NUCLEOTIDE SEQUENCE [LARGE SCALE GENOMIC DNA]</scope>
    <source>
        <strain evidence="1 2">CCALA 037</strain>
    </source>
</reference>
<protein>
    <recommendedName>
        <fullName evidence="3">DUF2887 domain-containing protein</fullName>
    </recommendedName>
</protein>
<name>A0A2T1GLN6_9CYAN</name>
<comment type="caution">
    <text evidence="1">The sequence shown here is derived from an EMBL/GenBank/DDBJ whole genome shotgun (WGS) entry which is preliminary data.</text>
</comment>
<evidence type="ECO:0008006" key="3">
    <source>
        <dbReference type="Google" id="ProtNLM"/>
    </source>
</evidence>
<accession>A0A2T1GLN6</accession>
<dbReference type="Pfam" id="PF11103">
    <property type="entry name" value="DUF2887"/>
    <property type="match status" value="1"/>
</dbReference>
<dbReference type="EMBL" id="PVWO01000026">
    <property type="protein sequence ID" value="PSB58701.1"/>
    <property type="molecule type" value="Genomic_DNA"/>
</dbReference>
<dbReference type="AlphaFoldDB" id="A0A2T1GLN6"/>